<name>A0A1S6XPN6_BARSR</name>
<organism evidence="1 2">
    <name type="scientific">Bartonella schoenbuchensis (strain DSM 13525 / NCTC 13165 / R1)</name>
    <dbReference type="NCBI Taxonomy" id="687861"/>
    <lineage>
        <taxon>Bacteria</taxon>
        <taxon>Pseudomonadati</taxon>
        <taxon>Pseudomonadota</taxon>
        <taxon>Alphaproteobacteria</taxon>
        <taxon>Hyphomicrobiales</taxon>
        <taxon>Bartonellaceae</taxon>
        <taxon>Bartonella</taxon>
    </lineage>
</organism>
<dbReference type="AlphaFoldDB" id="A0A1S6XPN6"/>
<dbReference type="Proteomes" id="UP000190811">
    <property type="component" value="Chromosome"/>
</dbReference>
<dbReference type="EMBL" id="CP019789">
    <property type="protein sequence ID" value="AQX30584.1"/>
    <property type="molecule type" value="Genomic_DNA"/>
</dbReference>
<dbReference type="STRING" id="687861.BscR1v2_006440"/>
<protein>
    <submittedName>
        <fullName evidence="1">Uncharacterized protein</fullName>
    </submittedName>
</protein>
<evidence type="ECO:0000313" key="2">
    <source>
        <dbReference type="Proteomes" id="UP000190811"/>
    </source>
</evidence>
<sequence>MVTEKHYVNTSTLVDYLSYSAVKLLDVYAMLLKVKKIAREKAQIYCVKLMLLKSS</sequence>
<evidence type="ECO:0000313" key="1">
    <source>
        <dbReference type="EMBL" id="AQX30584.1"/>
    </source>
</evidence>
<gene>
    <name evidence="1" type="ORF">BscR1v2_006440</name>
</gene>
<accession>A0A1S6XPN6</accession>
<reference evidence="2" key="1">
    <citation type="journal article" date="2017" name="Genome Biol. Evol.">
        <title>Evolutionary Dynamics of Pathoadaptation Revealed by Three Independent Acquisitions of the VirB/D4 Type IV Secretion System in Bartonella.</title>
        <authorList>
            <person name="Harms A."/>
            <person name="Segers F.H."/>
            <person name="Quebatte M."/>
            <person name="Mistl C."/>
            <person name="Manfredi P."/>
            <person name="Korner J."/>
            <person name="Chomel B.B."/>
            <person name="Kosoy M."/>
            <person name="Maruyama S."/>
            <person name="Engel P."/>
            <person name="Dehio C."/>
        </authorList>
    </citation>
    <scope>NUCLEOTIDE SEQUENCE [LARGE SCALE GENOMIC DNA]</scope>
    <source>
        <strain evidence="2">R1</strain>
    </source>
</reference>
<proteinExistence type="predicted"/>